<dbReference type="AlphaFoldDB" id="A0A914I8U9"/>
<keyword evidence="2" id="KW-1185">Reference proteome</keyword>
<protein>
    <submittedName>
        <fullName evidence="3">Uncharacterized protein</fullName>
    </submittedName>
</protein>
<name>A0A914I8U9_GLORO</name>
<reference evidence="3" key="1">
    <citation type="submission" date="2022-11" db="UniProtKB">
        <authorList>
            <consortium name="WormBaseParasite"/>
        </authorList>
    </citation>
    <scope>IDENTIFICATION</scope>
</reference>
<feature type="compositionally biased region" description="Low complexity" evidence="1">
    <location>
        <begin position="10"/>
        <end position="19"/>
    </location>
</feature>
<feature type="compositionally biased region" description="Acidic residues" evidence="1">
    <location>
        <begin position="433"/>
        <end position="446"/>
    </location>
</feature>
<dbReference type="WBParaSite" id="Gr19_v10_g7789.t1">
    <property type="protein sequence ID" value="Gr19_v10_g7789.t1"/>
    <property type="gene ID" value="Gr19_v10_g7789"/>
</dbReference>
<feature type="region of interest" description="Disordered" evidence="1">
    <location>
        <begin position="418"/>
        <end position="479"/>
    </location>
</feature>
<accession>A0A914I8U9</accession>
<proteinExistence type="predicted"/>
<evidence type="ECO:0000313" key="2">
    <source>
        <dbReference type="Proteomes" id="UP000887572"/>
    </source>
</evidence>
<evidence type="ECO:0000313" key="3">
    <source>
        <dbReference type="WBParaSite" id="Gr19_v10_g7789.t1"/>
    </source>
</evidence>
<sequence length="605" mass="69197">MDGHVRFDPSSISLFSSTSAAPVDDQTRSSVPDVEERPVSSTSQAAIIQKPVDIDGGGEQGGDDKREVKFSTYHRKKNMEVVYRRNLIDRLDKLKASQEAFFTVPQLKLVSNNQLSLFLRRLLKSPDIKQHISTEMLERIFMAEELEEKSTDLAKLRRNDDELCQFADRTSANGKPELQRILDEQIHLDEEENELTDQEVTDFEDDEIFGPSDEFTVELHDLLEQDLQILAADRRAVNMQAELRRLIAFANKELEKIDKEEGPCIYEQPIQSDDLEEDSNSSARCRAFLNRPRRSLVRHDFCSSRKGKCKNRPIISKKRCGTEEYAFSDSSTHPKLSLPSSIPLDAQIMKYLHVVDFIPAEIEMRRFKTAQTMTKGQERSLTHAFYNLEEEFREDDDKFGTSESKGIKISLPFRKALKKRQHSGATAPKPEQTDTESDPDDFDYDADPSTSREQMIKFKRRRMTYSSGTSKPSKLENRRTSHVEFGSSMFDYDAQVMDIGLPLPSIQKVENVEIVIPSFRKKSGLLPGFCSPSTDCDRCRLSGEWDEIRRLHADLEQQEKNLRFRPPLGLSVSRKPTPPSATRGYVRYLVPANSPFSAHFSLCDS</sequence>
<organism evidence="2 3">
    <name type="scientific">Globodera rostochiensis</name>
    <name type="common">Golden nematode worm</name>
    <name type="synonym">Heterodera rostochiensis</name>
    <dbReference type="NCBI Taxonomy" id="31243"/>
    <lineage>
        <taxon>Eukaryota</taxon>
        <taxon>Metazoa</taxon>
        <taxon>Ecdysozoa</taxon>
        <taxon>Nematoda</taxon>
        <taxon>Chromadorea</taxon>
        <taxon>Rhabditida</taxon>
        <taxon>Tylenchina</taxon>
        <taxon>Tylenchomorpha</taxon>
        <taxon>Tylenchoidea</taxon>
        <taxon>Heteroderidae</taxon>
        <taxon>Heteroderinae</taxon>
        <taxon>Globodera</taxon>
    </lineage>
</organism>
<evidence type="ECO:0000256" key="1">
    <source>
        <dbReference type="SAM" id="MobiDB-lite"/>
    </source>
</evidence>
<dbReference type="Proteomes" id="UP000887572">
    <property type="component" value="Unplaced"/>
</dbReference>
<feature type="region of interest" description="Disordered" evidence="1">
    <location>
        <begin position="1"/>
        <end position="47"/>
    </location>
</feature>